<feature type="domain" description="Tubulin/FtsZ GTPase" evidence="6">
    <location>
        <begin position="133"/>
        <end position="205"/>
    </location>
</feature>
<dbReference type="GO" id="GO:0007017">
    <property type="term" value="P:microtubule-based process"/>
    <property type="evidence" value="ECO:0007669"/>
    <property type="project" value="InterPro"/>
</dbReference>
<organism evidence="7 8">
    <name type="scientific">Perkinsus olseni</name>
    <name type="common">Perkinsus atlanticus</name>
    <dbReference type="NCBI Taxonomy" id="32597"/>
    <lineage>
        <taxon>Eukaryota</taxon>
        <taxon>Sar</taxon>
        <taxon>Alveolata</taxon>
        <taxon>Perkinsozoa</taxon>
        <taxon>Perkinsea</taxon>
        <taxon>Perkinsida</taxon>
        <taxon>Perkinsidae</taxon>
        <taxon>Perkinsus</taxon>
    </lineage>
</organism>
<keyword evidence="2 5" id="KW-0493">Microtubule</keyword>
<dbReference type="PANTHER" id="PTHR11588">
    <property type="entry name" value="TUBULIN"/>
    <property type="match status" value="1"/>
</dbReference>
<dbReference type="PROSITE" id="PS00227">
    <property type="entry name" value="TUBULIN"/>
    <property type="match status" value="1"/>
</dbReference>
<evidence type="ECO:0000313" key="7">
    <source>
        <dbReference type="EMBL" id="KAF4711576.1"/>
    </source>
</evidence>
<accession>A0A7J6QV39</accession>
<proteinExistence type="inferred from homology"/>
<dbReference type="Pfam" id="PF00091">
    <property type="entry name" value="Tubulin"/>
    <property type="match status" value="2"/>
</dbReference>
<name>A0A7J6QV39_PEROL</name>
<evidence type="ECO:0000256" key="3">
    <source>
        <dbReference type="ARBA" id="ARBA00022741"/>
    </source>
</evidence>
<sequence length="519" mass="56604">MLGFDGPLIVHVGQCGIQLGSAMWRQLARLDEMLYNNEVPPTPRAILVDTEPKPMAVMRHDARVKQGLLFRDQLCVTDRTARGRGGSWAMGYADDSSEFLEQIENTLRREIECDPVWELGWHASHRYSDRSVDVIIVHSLAGGTGSGLGSKVMEMTRGQLGRQGLLAAVSIVADPVGGSPMRSINEILALQRIEQTCDLGILVENGCFQAPSMKALNTEIAAALIDVMQTKSGLSLDDFQCVVCPMPTLKFAHIYAAKALEDLRMHIPPTRSQNSLIAARAVVGSAVEGSITEKIASCLGGRVSWNGPYNVDLRRRLPSPTLGDNSRRVSLAVNWTYTASMVSELQRDATEKIRHGAFMHHYNVYGVDEETVFGAAQDVHDTINNVNALLEQCFHDAEEGATLIANHLGPVELGIAARLVQGLGYSRKKINLAVGCWWTESFKAEELVLHPYDMGHIHVTNSHDLVAMSYKINEATADRPSDTDGEKLFLGSGSEAHILDSSDPAVELVGCSVATSHGR</sequence>
<keyword evidence="3 5" id="KW-0547">Nucleotide-binding</keyword>
<feature type="non-terminal residue" evidence="7">
    <location>
        <position position="519"/>
    </location>
</feature>
<comment type="similarity">
    <text evidence="1 5">Belongs to the tubulin family.</text>
</comment>
<dbReference type="Proteomes" id="UP000574390">
    <property type="component" value="Unassembled WGS sequence"/>
</dbReference>
<dbReference type="InterPro" id="IPR008280">
    <property type="entry name" value="Tub_FtsZ_C"/>
</dbReference>
<dbReference type="Gene3D" id="3.40.50.1440">
    <property type="entry name" value="Tubulin/FtsZ, GTPase domain"/>
    <property type="match status" value="1"/>
</dbReference>
<dbReference type="InterPro" id="IPR003008">
    <property type="entry name" value="Tubulin_FtsZ_GTPase"/>
</dbReference>
<evidence type="ECO:0000256" key="4">
    <source>
        <dbReference type="ARBA" id="ARBA00023134"/>
    </source>
</evidence>
<evidence type="ECO:0000256" key="2">
    <source>
        <dbReference type="ARBA" id="ARBA00022701"/>
    </source>
</evidence>
<reference evidence="7 8" key="1">
    <citation type="submission" date="2020-04" db="EMBL/GenBank/DDBJ databases">
        <title>Perkinsus olseni comparative genomics.</title>
        <authorList>
            <person name="Bogema D.R."/>
        </authorList>
    </citation>
    <scope>NUCLEOTIDE SEQUENCE [LARGE SCALE GENOMIC DNA]</scope>
    <source>
        <strain evidence="7">ATCC PRA-205</strain>
    </source>
</reference>
<dbReference type="AlphaFoldDB" id="A0A7J6QV39"/>
<evidence type="ECO:0000313" key="8">
    <source>
        <dbReference type="Proteomes" id="UP000574390"/>
    </source>
</evidence>
<keyword evidence="4 5" id="KW-0342">GTP-binding</keyword>
<dbReference type="GO" id="GO:0005525">
    <property type="term" value="F:GTP binding"/>
    <property type="evidence" value="ECO:0007669"/>
    <property type="project" value="UniProtKB-UniRule"/>
</dbReference>
<dbReference type="PRINTS" id="PR01161">
    <property type="entry name" value="TUBULIN"/>
</dbReference>
<evidence type="ECO:0000256" key="1">
    <source>
        <dbReference type="ARBA" id="ARBA00009636"/>
    </source>
</evidence>
<comment type="caution">
    <text evidence="7">The sequence shown here is derived from an EMBL/GenBank/DDBJ whole genome shotgun (WGS) entry which is preliminary data.</text>
</comment>
<dbReference type="InterPro" id="IPR000217">
    <property type="entry name" value="Tubulin"/>
</dbReference>
<dbReference type="SUPFAM" id="SSF52490">
    <property type="entry name" value="Tubulin nucleotide-binding domain-like"/>
    <property type="match status" value="1"/>
</dbReference>
<dbReference type="InterPro" id="IPR017975">
    <property type="entry name" value="Tubulin_CS"/>
</dbReference>
<dbReference type="InterPro" id="IPR036525">
    <property type="entry name" value="Tubulin/FtsZ_GTPase_sf"/>
</dbReference>
<gene>
    <name evidence="7" type="ORF">FOZ62_024766</name>
</gene>
<protein>
    <recommendedName>
        <fullName evidence="6">Tubulin/FtsZ GTPase domain-containing protein</fullName>
    </recommendedName>
</protein>
<evidence type="ECO:0000256" key="5">
    <source>
        <dbReference type="RuleBase" id="RU000352"/>
    </source>
</evidence>
<evidence type="ECO:0000259" key="6">
    <source>
        <dbReference type="Pfam" id="PF00091"/>
    </source>
</evidence>
<dbReference type="SUPFAM" id="SSF55307">
    <property type="entry name" value="Tubulin C-terminal domain-like"/>
    <property type="match status" value="1"/>
</dbReference>
<dbReference type="GO" id="GO:0005874">
    <property type="term" value="C:microtubule"/>
    <property type="evidence" value="ECO:0007669"/>
    <property type="project" value="UniProtKB-KW"/>
</dbReference>
<feature type="domain" description="Tubulin/FtsZ GTPase" evidence="6">
    <location>
        <begin position="9"/>
        <end position="112"/>
    </location>
</feature>
<dbReference type="EMBL" id="JABANM010027277">
    <property type="protein sequence ID" value="KAF4711576.1"/>
    <property type="molecule type" value="Genomic_DNA"/>
</dbReference>